<dbReference type="Gene3D" id="3.60.15.10">
    <property type="entry name" value="Ribonuclease Z/Hydroxyacylglutathione hydrolase-like"/>
    <property type="match status" value="1"/>
</dbReference>
<sequence>MTFIRQSPSTGAGSPDVWGIYEPDTGSIQYVVADPETRKAALIDTVLNFDPAHARTGTWTAGESLRLVEAEGLEVEWILDTHPHADHLMAAAWLKQRLGVPMAIGEKTRDIARIWAGHYNTPDAFDPDRDFDRLFADGDSFTIGRLPVRVMLSPGHTLGSITYVVGTDAAFVHDTLMYPDSGSSRADFPGGSARDLYASIQKILALPEPTRLFVGHDYKGGGRSEPAWEATAAEHKARNAHLGGGVSEADFVALREARDRTLKLPDRMLYALQVNLRGGRLPEPDSDGRSYFRIPANLF</sequence>
<dbReference type="Pfam" id="PF00753">
    <property type="entry name" value="Lactamase_B"/>
    <property type="match status" value="1"/>
</dbReference>
<dbReference type="AlphaFoldDB" id="A0A849L134"/>
<dbReference type="InterPro" id="IPR051682">
    <property type="entry name" value="Mito_Persulfide_Diox"/>
</dbReference>
<dbReference type="PANTHER" id="PTHR43084:SF1">
    <property type="entry name" value="PERSULFIDE DIOXYGENASE ETHE1, MITOCHONDRIAL"/>
    <property type="match status" value="1"/>
</dbReference>
<protein>
    <submittedName>
        <fullName evidence="3">MBL fold metallo-hydrolase</fullName>
    </submittedName>
</protein>
<dbReference type="GO" id="GO:0046872">
    <property type="term" value="F:metal ion binding"/>
    <property type="evidence" value="ECO:0007669"/>
    <property type="project" value="UniProtKB-KW"/>
</dbReference>
<dbReference type="SMART" id="SM00849">
    <property type="entry name" value="Lactamase_B"/>
    <property type="match status" value="1"/>
</dbReference>
<reference evidence="3 4" key="1">
    <citation type="submission" date="2020-05" db="EMBL/GenBank/DDBJ databases">
        <title>Gimesia benthica sp. nov., a novel planctomycete isolated from a deep-sea water sample of the Northwest Indian Ocean.</title>
        <authorList>
            <person name="Wang J."/>
            <person name="Ruan C."/>
            <person name="Song L."/>
            <person name="Zhu Y."/>
            <person name="Li A."/>
            <person name="Zheng X."/>
            <person name="Wang L."/>
            <person name="Lu Z."/>
            <person name="Huang Y."/>
            <person name="Du W."/>
            <person name="Zhou Y."/>
            <person name="Huang L."/>
            <person name="Dai X."/>
        </authorList>
    </citation>
    <scope>NUCLEOTIDE SEQUENCE [LARGE SCALE GENOMIC DNA]</scope>
    <source>
        <strain evidence="3 4">YYQ-30</strain>
    </source>
</reference>
<dbReference type="GO" id="GO:0070813">
    <property type="term" value="P:hydrogen sulfide metabolic process"/>
    <property type="evidence" value="ECO:0007669"/>
    <property type="project" value="TreeGrafter"/>
</dbReference>
<organism evidence="3 4">
    <name type="scientific">Halovulum dunhuangense</name>
    <dbReference type="NCBI Taxonomy" id="1505036"/>
    <lineage>
        <taxon>Bacteria</taxon>
        <taxon>Pseudomonadati</taxon>
        <taxon>Pseudomonadota</taxon>
        <taxon>Alphaproteobacteria</taxon>
        <taxon>Rhodobacterales</taxon>
        <taxon>Paracoccaceae</taxon>
        <taxon>Halovulum</taxon>
    </lineage>
</organism>
<dbReference type="EMBL" id="JABFBC010000001">
    <property type="protein sequence ID" value="NNU79971.1"/>
    <property type="molecule type" value="Genomic_DNA"/>
</dbReference>
<dbReference type="Proteomes" id="UP000572377">
    <property type="component" value="Unassembled WGS sequence"/>
</dbReference>
<dbReference type="GO" id="GO:0006749">
    <property type="term" value="P:glutathione metabolic process"/>
    <property type="evidence" value="ECO:0007669"/>
    <property type="project" value="InterPro"/>
</dbReference>
<comment type="caution">
    <text evidence="3">The sequence shown here is derived from an EMBL/GenBank/DDBJ whole genome shotgun (WGS) entry which is preliminary data.</text>
</comment>
<dbReference type="GO" id="GO:0050313">
    <property type="term" value="F:sulfur dioxygenase activity"/>
    <property type="evidence" value="ECO:0007669"/>
    <property type="project" value="InterPro"/>
</dbReference>
<feature type="domain" description="Metallo-beta-lactamase" evidence="2">
    <location>
        <begin position="26"/>
        <end position="216"/>
    </location>
</feature>
<dbReference type="RefSeq" id="WP_171323366.1">
    <property type="nucleotide sequence ID" value="NZ_JABFBC010000001.1"/>
</dbReference>
<keyword evidence="1" id="KW-0479">Metal-binding</keyword>
<dbReference type="CDD" id="cd07724">
    <property type="entry name" value="POD-like_MBL-fold"/>
    <property type="match status" value="1"/>
</dbReference>
<keyword evidence="4" id="KW-1185">Reference proteome</keyword>
<dbReference type="GO" id="GO:0016787">
    <property type="term" value="F:hydrolase activity"/>
    <property type="evidence" value="ECO:0007669"/>
    <property type="project" value="UniProtKB-KW"/>
</dbReference>
<dbReference type="SUPFAM" id="SSF56281">
    <property type="entry name" value="Metallo-hydrolase/oxidoreductase"/>
    <property type="match status" value="1"/>
</dbReference>
<gene>
    <name evidence="3" type="ORF">HMH01_05910</name>
</gene>
<evidence type="ECO:0000259" key="2">
    <source>
        <dbReference type="SMART" id="SM00849"/>
    </source>
</evidence>
<proteinExistence type="predicted"/>
<dbReference type="InterPro" id="IPR001279">
    <property type="entry name" value="Metallo-B-lactamas"/>
</dbReference>
<evidence type="ECO:0000313" key="3">
    <source>
        <dbReference type="EMBL" id="NNU79971.1"/>
    </source>
</evidence>
<evidence type="ECO:0000256" key="1">
    <source>
        <dbReference type="ARBA" id="ARBA00022723"/>
    </source>
</evidence>
<evidence type="ECO:0000313" key="4">
    <source>
        <dbReference type="Proteomes" id="UP000572377"/>
    </source>
</evidence>
<dbReference type="PANTHER" id="PTHR43084">
    <property type="entry name" value="PERSULFIDE DIOXYGENASE ETHE1"/>
    <property type="match status" value="1"/>
</dbReference>
<name>A0A849L134_9RHOB</name>
<keyword evidence="3" id="KW-0378">Hydrolase</keyword>
<dbReference type="InterPro" id="IPR036866">
    <property type="entry name" value="RibonucZ/Hydroxyglut_hydro"/>
</dbReference>
<dbReference type="InterPro" id="IPR044528">
    <property type="entry name" value="POD-like_MBL-fold"/>
</dbReference>
<accession>A0A849L134</accession>